<reference evidence="2" key="1">
    <citation type="submission" date="2023-08" db="EMBL/GenBank/DDBJ databases">
        <title>Chromosome-level Genome Assembly of mud carp (Cirrhinus molitorella).</title>
        <authorList>
            <person name="Liu H."/>
        </authorList>
    </citation>
    <scope>NUCLEOTIDE SEQUENCE</scope>
    <source>
        <strain evidence="2">Prfri</strain>
        <tissue evidence="2">Muscle</tissue>
    </source>
</reference>
<feature type="compositionally biased region" description="Basic residues" evidence="1">
    <location>
        <begin position="131"/>
        <end position="153"/>
    </location>
</feature>
<organism evidence="2 3">
    <name type="scientific">Cirrhinus molitorella</name>
    <name type="common">mud carp</name>
    <dbReference type="NCBI Taxonomy" id="172907"/>
    <lineage>
        <taxon>Eukaryota</taxon>
        <taxon>Metazoa</taxon>
        <taxon>Chordata</taxon>
        <taxon>Craniata</taxon>
        <taxon>Vertebrata</taxon>
        <taxon>Euteleostomi</taxon>
        <taxon>Actinopterygii</taxon>
        <taxon>Neopterygii</taxon>
        <taxon>Teleostei</taxon>
        <taxon>Ostariophysi</taxon>
        <taxon>Cypriniformes</taxon>
        <taxon>Cyprinidae</taxon>
        <taxon>Labeoninae</taxon>
        <taxon>Labeonini</taxon>
        <taxon>Cirrhinus</taxon>
    </lineage>
</organism>
<feature type="compositionally biased region" description="Basic and acidic residues" evidence="1">
    <location>
        <begin position="67"/>
        <end position="78"/>
    </location>
</feature>
<gene>
    <name evidence="2" type="ORF">Q8A67_006397</name>
</gene>
<feature type="region of interest" description="Disordered" evidence="1">
    <location>
        <begin position="1"/>
        <end position="168"/>
    </location>
</feature>
<protein>
    <submittedName>
        <fullName evidence="2">Uncharacterized protein</fullName>
    </submittedName>
</protein>
<feature type="compositionally biased region" description="Polar residues" evidence="1">
    <location>
        <begin position="49"/>
        <end position="65"/>
    </location>
</feature>
<evidence type="ECO:0000313" key="2">
    <source>
        <dbReference type="EMBL" id="KAK2907412.1"/>
    </source>
</evidence>
<feature type="compositionally biased region" description="Low complexity" evidence="1">
    <location>
        <begin position="92"/>
        <end position="125"/>
    </location>
</feature>
<dbReference type="AlphaFoldDB" id="A0AA88Q512"/>
<dbReference type="EMBL" id="JAUYZG010000005">
    <property type="protein sequence ID" value="KAK2907412.1"/>
    <property type="molecule type" value="Genomic_DNA"/>
</dbReference>
<evidence type="ECO:0000313" key="3">
    <source>
        <dbReference type="Proteomes" id="UP001187343"/>
    </source>
</evidence>
<proteinExistence type="predicted"/>
<evidence type="ECO:0000256" key="1">
    <source>
        <dbReference type="SAM" id="MobiDB-lite"/>
    </source>
</evidence>
<feature type="compositionally biased region" description="Acidic residues" evidence="1">
    <location>
        <begin position="1"/>
        <end position="16"/>
    </location>
</feature>
<dbReference type="Proteomes" id="UP001187343">
    <property type="component" value="Unassembled WGS sequence"/>
</dbReference>
<keyword evidence="3" id="KW-1185">Reference proteome</keyword>
<comment type="caution">
    <text evidence="2">The sequence shown here is derived from an EMBL/GenBank/DDBJ whole genome shotgun (WGS) entry which is preliminary data.</text>
</comment>
<accession>A0AA88Q512</accession>
<name>A0AA88Q512_9TELE</name>
<sequence length="168" mass="18403">MASVEQDCDTPDEQEEEKLKPKEVQMSSSGVCVNMNAQTGGTVNAPVLTGNTIKSLTINYSTAGTTAEKHTEKQDKKKSSAGTDVSADLNHSDFSSSSESFKQATSYSSTSSSLSSSSSSSSSSSDYYERKKAKKRNKYKKKKNQKGKKKKEKMRKERAFLKRGKGRT</sequence>
<feature type="compositionally biased region" description="Polar residues" evidence="1">
    <location>
        <begin position="25"/>
        <end position="42"/>
    </location>
</feature>